<feature type="compositionally biased region" description="Basic and acidic residues" evidence="1">
    <location>
        <begin position="29"/>
        <end position="55"/>
    </location>
</feature>
<name>A0A1N7M525_9RHOB</name>
<feature type="region of interest" description="Disordered" evidence="1">
    <location>
        <begin position="1"/>
        <end position="55"/>
    </location>
</feature>
<evidence type="ECO:0000256" key="1">
    <source>
        <dbReference type="SAM" id="MobiDB-lite"/>
    </source>
</evidence>
<accession>A0A1N7M525</accession>
<dbReference type="AlphaFoldDB" id="A0A1N7M525"/>
<dbReference type="STRING" id="407234.SAMN05421795_105191"/>
<proteinExistence type="predicted"/>
<reference evidence="3" key="1">
    <citation type="submission" date="2017-01" db="EMBL/GenBank/DDBJ databases">
        <authorList>
            <person name="Varghese N."/>
            <person name="Submissions S."/>
        </authorList>
    </citation>
    <scope>NUCLEOTIDE SEQUENCE [LARGE SCALE GENOMIC DNA]</scope>
    <source>
        <strain evidence="3">DSM 18714</strain>
    </source>
</reference>
<gene>
    <name evidence="2" type="ORF">SAMN05421795_105191</name>
</gene>
<dbReference type="Proteomes" id="UP000186098">
    <property type="component" value="Unassembled WGS sequence"/>
</dbReference>
<protein>
    <submittedName>
        <fullName evidence="2">Uncharacterized protein</fullName>
    </submittedName>
</protein>
<organism evidence="2 3">
    <name type="scientific">Phaeovulum vinaykumarii</name>
    <dbReference type="NCBI Taxonomy" id="407234"/>
    <lineage>
        <taxon>Bacteria</taxon>
        <taxon>Pseudomonadati</taxon>
        <taxon>Pseudomonadota</taxon>
        <taxon>Alphaproteobacteria</taxon>
        <taxon>Rhodobacterales</taxon>
        <taxon>Paracoccaceae</taxon>
        <taxon>Phaeovulum</taxon>
    </lineage>
</organism>
<keyword evidence="3" id="KW-1185">Reference proteome</keyword>
<evidence type="ECO:0000313" key="3">
    <source>
        <dbReference type="Proteomes" id="UP000186098"/>
    </source>
</evidence>
<evidence type="ECO:0000313" key="2">
    <source>
        <dbReference type="EMBL" id="SIS81079.1"/>
    </source>
</evidence>
<sequence>MMAENRQMGDAQTRDDDYMHQQPVAKAPQRSDDPSRETRQMGDSRTHRLTDWASI</sequence>
<dbReference type="EMBL" id="FTOM01000005">
    <property type="protein sequence ID" value="SIS81079.1"/>
    <property type="molecule type" value="Genomic_DNA"/>
</dbReference>